<dbReference type="Proteomes" id="UP000327157">
    <property type="component" value="Chromosome 14"/>
</dbReference>
<name>A0A5N5G0E2_9ROSA</name>
<dbReference type="EMBL" id="SMOL01000553">
    <property type="protein sequence ID" value="KAB2608836.1"/>
    <property type="molecule type" value="Genomic_DNA"/>
</dbReference>
<accession>A0A5N5G0E2</accession>
<keyword evidence="3" id="KW-1185">Reference proteome</keyword>
<reference evidence="2 3" key="3">
    <citation type="submission" date="2019-11" db="EMBL/GenBank/DDBJ databases">
        <title>A de novo genome assembly of a pear dwarfing rootstock.</title>
        <authorList>
            <person name="Wang F."/>
            <person name="Wang J."/>
            <person name="Li S."/>
            <person name="Zhang Y."/>
            <person name="Fang M."/>
            <person name="Ma L."/>
            <person name="Zhao Y."/>
            <person name="Jiang S."/>
        </authorList>
    </citation>
    <scope>NUCLEOTIDE SEQUENCE [LARGE SCALE GENOMIC DNA]</scope>
    <source>
        <strain evidence="2">S2</strain>
        <tissue evidence="2">Leaf</tissue>
    </source>
</reference>
<evidence type="ECO:0000256" key="1">
    <source>
        <dbReference type="SAM" id="MobiDB-lite"/>
    </source>
</evidence>
<protein>
    <submittedName>
        <fullName evidence="2">F-box/kelch-repeat protein</fullName>
    </submittedName>
</protein>
<proteinExistence type="predicted"/>
<feature type="region of interest" description="Disordered" evidence="1">
    <location>
        <begin position="208"/>
        <end position="234"/>
    </location>
</feature>
<evidence type="ECO:0000313" key="3">
    <source>
        <dbReference type="Proteomes" id="UP000327157"/>
    </source>
</evidence>
<feature type="compositionally biased region" description="Acidic residues" evidence="1">
    <location>
        <begin position="220"/>
        <end position="234"/>
    </location>
</feature>
<reference evidence="3" key="2">
    <citation type="submission" date="2019-10" db="EMBL/GenBank/DDBJ databases">
        <title>A de novo genome assembly of a pear dwarfing rootstock.</title>
        <authorList>
            <person name="Wang F."/>
            <person name="Wang J."/>
            <person name="Li S."/>
            <person name="Zhang Y."/>
            <person name="Fang M."/>
            <person name="Ma L."/>
            <person name="Zhao Y."/>
            <person name="Jiang S."/>
        </authorList>
    </citation>
    <scope>NUCLEOTIDE SEQUENCE [LARGE SCALE GENOMIC DNA]</scope>
</reference>
<evidence type="ECO:0000313" key="2">
    <source>
        <dbReference type="EMBL" id="KAB2608836.1"/>
    </source>
</evidence>
<organism evidence="2 3">
    <name type="scientific">Pyrus ussuriensis x Pyrus communis</name>
    <dbReference type="NCBI Taxonomy" id="2448454"/>
    <lineage>
        <taxon>Eukaryota</taxon>
        <taxon>Viridiplantae</taxon>
        <taxon>Streptophyta</taxon>
        <taxon>Embryophyta</taxon>
        <taxon>Tracheophyta</taxon>
        <taxon>Spermatophyta</taxon>
        <taxon>Magnoliopsida</taxon>
        <taxon>eudicotyledons</taxon>
        <taxon>Gunneridae</taxon>
        <taxon>Pentapetalae</taxon>
        <taxon>rosids</taxon>
        <taxon>fabids</taxon>
        <taxon>Rosales</taxon>
        <taxon>Rosaceae</taxon>
        <taxon>Amygdaloideae</taxon>
        <taxon>Maleae</taxon>
        <taxon>Pyrus</taxon>
    </lineage>
</organism>
<gene>
    <name evidence="2" type="ORF">D8674_012004</name>
</gene>
<sequence length="234" mass="27230">MESFREMLKNGAVFLERASSVAPEVPQEVEFGRQFAESRKLTVIMKMESGEYEDGVECKTWEQDFLDGVVQGRLENHMPWVMNYGCFKHKREMFSILALSYLVAKRTYSVGNIIREEVRELFVETKVRGSKYGRLLLSKKVLDCSTIPTNRTNYELCNFYLVEASYGKVYLVAEEVSHDHGDAEDDNDTRIISLPRRASLSVRLEENGRTRKEWEKEMEWENEMGEEENGDHSI</sequence>
<dbReference type="AlphaFoldDB" id="A0A5N5G0E2"/>
<comment type="caution">
    <text evidence="2">The sequence shown here is derived from an EMBL/GenBank/DDBJ whole genome shotgun (WGS) entry which is preliminary data.</text>
</comment>
<reference evidence="2 3" key="1">
    <citation type="submission" date="2019-09" db="EMBL/GenBank/DDBJ databases">
        <authorList>
            <person name="Ou C."/>
        </authorList>
    </citation>
    <scope>NUCLEOTIDE SEQUENCE [LARGE SCALE GENOMIC DNA]</scope>
    <source>
        <strain evidence="2">S2</strain>
        <tissue evidence="2">Leaf</tissue>
    </source>
</reference>
<dbReference type="OrthoDB" id="1164643at2759"/>
<feature type="compositionally biased region" description="Basic and acidic residues" evidence="1">
    <location>
        <begin position="208"/>
        <end position="219"/>
    </location>
</feature>